<dbReference type="InterPro" id="IPR000515">
    <property type="entry name" value="MetI-like"/>
</dbReference>
<evidence type="ECO:0000256" key="4">
    <source>
        <dbReference type="ARBA" id="ARBA00022692"/>
    </source>
</evidence>
<feature type="region of interest" description="Disordered" evidence="8">
    <location>
        <begin position="1"/>
        <end position="24"/>
    </location>
</feature>
<dbReference type="RefSeq" id="WP_091322566.1">
    <property type="nucleotide sequence ID" value="NZ_FOSW01000003.1"/>
</dbReference>
<dbReference type="PANTHER" id="PTHR30151:SF0">
    <property type="entry name" value="ABC TRANSPORTER PERMEASE PROTEIN MJ0413-RELATED"/>
    <property type="match status" value="1"/>
</dbReference>
<keyword evidence="2 7" id="KW-0813">Transport</keyword>
<protein>
    <submittedName>
        <fullName evidence="10">ABC-type nitrate/sulfonate/bicarbonate transport system, permease component</fullName>
    </submittedName>
</protein>
<dbReference type="PANTHER" id="PTHR30151">
    <property type="entry name" value="ALKANE SULFONATE ABC TRANSPORTER-RELATED, MEMBRANE SUBUNIT"/>
    <property type="match status" value="1"/>
</dbReference>
<dbReference type="Pfam" id="PF00528">
    <property type="entry name" value="BPD_transp_1"/>
    <property type="match status" value="1"/>
</dbReference>
<dbReference type="SUPFAM" id="SSF161098">
    <property type="entry name" value="MetI-like"/>
    <property type="match status" value="1"/>
</dbReference>
<keyword evidence="11" id="KW-1185">Reference proteome</keyword>
<feature type="domain" description="ABC transmembrane type-1" evidence="9">
    <location>
        <begin position="92"/>
        <end position="276"/>
    </location>
</feature>
<dbReference type="GO" id="GO:0055085">
    <property type="term" value="P:transmembrane transport"/>
    <property type="evidence" value="ECO:0007669"/>
    <property type="project" value="InterPro"/>
</dbReference>
<feature type="transmembrane region" description="Helical" evidence="7">
    <location>
        <begin position="100"/>
        <end position="118"/>
    </location>
</feature>
<feature type="transmembrane region" description="Helical" evidence="7">
    <location>
        <begin position="158"/>
        <end position="187"/>
    </location>
</feature>
<dbReference type="STRING" id="504800.SAMN04488085_103379"/>
<evidence type="ECO:0000256" key="6">
    <source>
        <dbReference type="ARBA" id="ARBA00023136"/>
    </source>
</evidence>
<evidence type="ECO:0000256" key="1">
    <source>
        <dbReference type="ARBA" id="ARBA00004651"/>
    </source>
</evidence>
<organism evidence="10 11">
    <name type="scientific">Geodermatophilus ruber</name>
    <dbReference type="NCBI Taxonomy" id="504800"/>
    <lineage>
        <taxon>Bacteria</taxon>
        <taxon>Bacillati</taxon>
        <taxon>Actinomycetota</taxon>
        <taxon>Actinomycetes</taxon>
        <taxon>Geodermatophilales</taxon>
        <taxon>Geodermatophilaceae</taxon>
        <taxon>Geodermatophilus</taxon>
    </lineage>
</organism>
<keyword evidence="6 7" id="KW-0472">Membrane</keyword>
<keyword evidence="4 7" id="KW-0812">Transmembrane</keyword>
<dbReference type="OrthoDB" id="3173654at2"/>
<evidence type="ECO:0000256" key="8">
    <source>
        <dbReference type="SAM" id="MobiDB-lite"/>
    </source>
</evidence>
<evidence type="ECO:0000256" key="3">
    <source>
        <dbReference type="ARBA" id="ARBA00022475"/>
    </source>
</evidence>
<dbReference type="PROSITE" id="PS50928">
    <property type="entry name" value="ABC_TM1"/>
    <property type="match status" value="1"/>
</dbReference>
<dbReference type="Gene3D" id="1.10.3720.10">
    <property type="entry name" value="MetI-like"/>
    <property type="match status" value="1"/>
</dbReference>
<dbReference type="InterPro" id="IPR035906">
    <property type="entry name" value="MetI-like_sf"/>
</dbReference>
<evidence type="ECO:0000313" key="10">
    <source>
        <dbReference type="EMBL" id="SFK77042.1"/>
    </source>
</evidence>
<sequence length="288" mass="31205">MTTTEIRTTDAANPGPAAPGKGGLRGTARLSKRLAVDFGALVVLVALWQLATSAATTPFFPTPLEIVENFGKMFFTGPPEHLFLTDAATGDVFASLWRMLLGYAIGCAWGIIVGTLLGRSRAAREYTDPVVELLRSIPATASLPLFILVLGGGDFMRVAFIAWGVSWFVLINTASGVASIHATMLAMGRAFRVSRVRQLFGIILPAAMPKILAGMRIGLTAALILVVTSEFMVATNGIGFQLIQAQRRFQVLDMWTWMLLLAVLGYLLNTILEVTEGRLLAWHRKARD</sequence>
<dbReference type="CDD" id="cd06261">
    <property type="entry name" value="TM_PBP2"/>
    <property type="match status" value="1"/>
</dbReference>
<accession>A0A1I4C7G7</accession>
<evidence type="ECO:0000256" key="2">
    <source>
        <dbReference type="ARBA" id="ARBA00022448"/>
    </source>
</evidence>
<dbReference type="GO" id="GO:0005886">
    <property type="term" value="C:plasma membrane"/>
    <property type="evidence" value="ECO:0007669"/>
    <property type="project" value="UniProtKB-SubCell"/>
</dbReference>
<dbReference type="Proteomes" id="UP000199152">
    <property type="component" value="Unassembled WGS sequence"/>
</dbReference>
<gene>
    <name evidence="10" type="ORF">SAMN04488085_103379</name>
</gene>
<evidence type="ECO:0000256" key="7">
    <source>
        <dbReference type="RuleBase" id="RU363032"/>
    </source>
</evidence>
<comment type="subcellular location">
    <subcellularLocation>
        <location evidence="1 7">Cell membrane</location>
        <topology evidence="1 7">Multi-pass membrane protein</topology>
    </subcellularLocation>
</comment>
<proteinExistence type="inferred from homology"/>
<feature type="transmembrane region" description="Helical" evidence="7">
    <location>
        <begin position="255"/>
        <end position="272"/>
    </location>
</feature>
<evidence type="ECO:0000313" key="11">
    <source>
        <dbReference type="Proteomes" id="UP000199152"/>
    </source>
</evidence>
<feature type="transmembrane region" description="Helical" evidence="7">
    <location>
        <begin position="34"/>
        <end position="51"/>
    </location>
</feature>
<dbReference type="InParanoid" id="A0A1I4C7G7"/>
<name>A0A1I4C7G7_9ACTN</name>
<keyword evidence="5 7" id="KW-1133">Transmembrane helix</keyword>
<dbReference type="EMBL" id="FOSW01000003">
    <property type="protein sequence ID" value="SFK77042.1"/>
    <property type="molecule type" value="Genomic_DNA"/>
</dbReference>
<feature type="transmembrane region" description="Helical" evidence="7">
    <location>
        <begin position="223"/>
        <end position="243"/>
    </location>
</feature>
<dbReference type="AlphaFoldDB" id="A0A1I4C7G7"/>
<reference evidence="10 11" key="1">
    <citation type="submission" date="2016-10" db="EMBL/GenBank/DDBJ databases">
        <authorList>
            <person name="de Groot N.N."/>
        </authorList>
    </citation>
    <scope>NUCLEOTIDE SEQUENCE [LARGE SCALE GENOMIC DNA]</scope>
    <source>
        <strain evidence="10 11">DSM 45317</strain>
    </source>
</reference>
<comment type="similarity">
    <text evidence="7">Belongs to the binding-protein-dependent transport system permease family.</text>
</comment>
<feature type="transmembrane region" description="Helical" evidence="7">
    <location>
        <begin position="130"/>
        <end position="152"/>
    </location>
</feature>
<evidence type="ECO:0000256" key="5">
    <source>
        <dbReference type="ARBA" id="ARBA00022989"/>
    </source>
</evidence>
<keyword evidence="3" id="KW-1003">Cell membrane</keyword>
<evidence type="ECO:0000259" key="9">
    <source>
        <dbReference type="PROSITE" id="PS50928"/>
    </source>
</evidence>